<feature type="region of interest" description="Disordered" evidence="1">
    <location>
        <begin position="37"/>
        <end position="75"/>
    </location>
</feature>
<organism evidence="2 3">
    <name type="scientific">Amanita thiersii Skay4041</name>
    <dbReference type="NCBI Taxonomy" id="703135"/>
    <lineage>
        <taxon>Eukaryota</taxon>
        <taxon>Fungi</taxon>
        <taxon>Dikarya</taxon>
        <taxon>Basidiomycota</taxon>
        <taxon>Agaricomycotina</taxon>
        <taxon>Agaricomycetes</taxon>
        <taxon>Agaricomycetidae</taxon>
        <taxon>Agaricales</taxon>
        <taxon>Pluteineae</taxon>
        <taxon>Amanitaceae</taxon>
        <taxon>Amanita</taxon>
    </lineage>
</organism>
<gene>
    <name evidence="2" type="ORF">AMATHDRAFT_67045</name>
</gene>
<feature type="compositionally biased region" description="Polar residues" evidence="1">
    <location>
        <begin position="57"/>
        <end position="70"/>
    </location>
</feature>
<proteinExistence type="predicted"/>
<name>A0A2A9NEG9_9AGAR</name>
<dbReference type="STRING" id="703135.A0A2A9NEG9"/>
<evidence type="ECO:0000313" key="3">
    <source>
        <dbReference type="Proteomes" id="UP000242287"/>
    </source>
</evidence>
<dbReference type="EMBL" id="KZ302096">
    <property type="protein sequence ID" value="PFH47714.1"/>
    <property type="molecule type" value="Genomic_DNA"/>
</dbReference>
<protein>
    <submittedName>
        <fullName evidence="2">Uncharacterized protein</fullName>
    </submittedName>
</protein>
<dbReference type="AlphaFoldDB" id="A0A2A9NEG9"/>
<evidence type="ECO:0000256" key="1">
    <source>
        <dbReference type="SAM" id="MobiDB-lite"/>
    </source>
</evidence>
<keyword evidence="3" id="KW-1185">Reference proteome</keyword>
<dbReference type="OrthoDB" id="185373at2759"/>
<sequence>MLLAKRPWWGICAYSELSCAFSTSSCKQRDSSWHYPPHFDPKHDSTIPPRSSVPRRGQNQTNPTPGTSRSRAIPHLTGVPSSPDQLVGLVLRQQFGAAERLLVHLTDQHRVSEIAPHPVYESAALDALRWDDEDLVLGIFSRWLSLVPDIATLHSTFAHVTQSTVIRTTHNKHTASTLSPALWKTEHNIIATFLSDPFRQTRRLLFHTGNPAQHIRLIKRFALICASKGYIHSVYTPSTNLLLNRLEAAQFAEFLDRIEHLAVTYQRSVDPPLPTNAQQRHLTMSRGLSSRSSSNATELTRYLRESAIKLLHAKNWIKYAKKVFKRNALDENVVLRDHIFEYALKWVTPKNISETKPTSQSAKYIRFLQQLRKVERRKEYERVKVSFEVSGSEGGKEVV</sequence>
<reference evidence="2 3" key="1">
    <citation type="submission" date="2014-02" db="EMBL/GenBank/DDBJ databases">
        <title>Transposable element dynamics among asymbiotic and ectomycorrhizal Amanita fungi.</title>
        <authorList>
            <consortium name="DOE Joint Genome Institute"/>
            <person name="Hess J."/>
            <person name="Skrede I."/>
            <person name="Wolfe B."/>
            <person name="LaButti K."/>
            <person name="Ohm R.A."/>
            <person name="Grigoriev I.V."/>
            <person name="Pringle A."/>
        </authorList>
    </citation>
    <scope>NUCLEOTIDE SEQUENCE [LARGE SCALE GENOMIC DNA]</scope>
    <source>
        <strain evidence="2 3">SKay4041</strain>
    </source>
</reference>
<evidence type="ECO:0000313" key="2">
    <source>
        <dbReference type="EMBL" id="PFH47714.1"/>
    </source>
</evidence>
<accession>A0A2A9NEG9</accession>
<dbReference type="Proteomes" id="UP000242287">
    <property type="component" value="Unassembled WGS sequence"/>
</dbReference>